<sequence>MAAPTLNSISPAYGPPGTEITCLGAGFDAGAQVGCPALVATTWVSATEVKGSVPAEMEGPASGGSVKVSVYVRNEDGLISEIKEFTVSFSHEETKLQGYTTVEAVAGEIPGFKRGGRIQDSTIASWIRSIAQGLNGLLLQRGLSLDPADWQQPDALTATPTAAAVLENANKLGAAARLAAAVGGEFGQGEWGLAKSLREAYKDEVKKLERGVYDKLFRPAAATVETGGQVSVGDIETDDGDAEQAFRKDQVF</sequence>
<protein>
    <recommendedName>
        <fullName evidence="1">IPT/TIG domain-containing protein</fullName>
    </recommendedName>
</protein>
<proteinExistence type="predicted"/>
<gene>
    <name evidence="2" type="ORF">LCGC14_3002910</name>
</gene>
<comment type="caution">
    <text evidence="2">The sequence shown here is derived from an EMBL/GenBank/DDBJ whole genome shotgun (WGS) entry which is preliminary data.</text>
</comment>
<dbReference type="Pfam" id="PF01833">
    <property type="entry name" value="TIG"/>
    <property type="match status" value="1"/>
</dbReference>
<dbReference type="InterPro" id="IPR002909">
    <property type="entry name" value="IPT_dom"/>
</dbReference>
<dbReference type="AlphaFoldDB" id="A0A0F8XN33"/>
<dbReference type="SUPFAM" id="SSF81296">
    <property type="entry name" value="E set domains"/>
    <property type="match status" value="1"/>
</dbReference>
<dbReference type="CDD" id="cd00102">
    <property type="entry name" value="IPT"/>
    <property type="match status" value="1"/>
</dbReference>
<name>A0A0F8XN33_9ZZZZ</name>
<feature type="domain" description="IPT/TIG" evidence="1">
    <location>
        <begin position="4"/>
        <end position="86"/>
    </location>
</feature>
<dbReference type="InterPro" id="IPR013783">
    <property type="entry name" value="Ig-like_fold"/>
</dbReference>
<dbReference type="Gene3D" id="2.60.40.10">
    <property type="entry name" value="Immunoglobulins"/>
    <property type="match status" value="1"/>
</dbReference>
<dbReference type="EMBL" id="LAZR01061923">
    <property type="protein sequence ID" value="KKK62580.1"/>
    <property type="molecule type" value="Genomic_DNA"/>
</dbReference>
<organism evidence="2">
    <name type="scientific">marine sediment metagenome</name>
    <dbReference type="NCBI Taxonomy" id="412755"/>
    <lineage>
        <taxon>unclassified sequences</taxon>
        <taxon>metagenomes</taxon>
        <taxon>ecological metagenomes</taxon>
    </lineage>
</organism>
<evidence type="ECO:0000259" key="1">
    <source>
        <dbReference type="Pfam" id="PF01833"/>
    </source>
</evidence>
<dbReference type="InterPro" id="IPR014756">
    <property type="entry name" value="Ig_E-set"/>
</dbReference>
<evidence type="ECO:0000313" key="2">
    <source>
        <dbReference type="EMBL" id="KKK62580.1"/>
    </source>
</evidence>
<accession>A0A0F8XN33</accession>
<reference evidence="2" key="1">
    <citation type="journal article" date="2015" name="Nature">
        <title>Complex archaea that bridge the gap between prokaryotes and eukaryotes.</title>
        <authorList>
            <person name="Spang A."/>
            <person name="Saw J.H."/>
            <person name="Jorgensen S.L."/>
            <person name="Zaremba-Niedzwiedzka K."/>
            <person name="Martijn J."/>
            <person name="Lind A.E."/>
            <person name="van Eijk R."/>
            <person name="Schleper C."/>
            <person name="Guy L."/>
            <person name="Ettema T.J."/>
        </authorList>
    </citation>
    <scope>NUCLEOTIDE SEQUENCE</scope>
</reference>